<organism evidence="1 2">
    <name type="scientific">Pseudomonas chaetocerotis</name>
    <dbReference type="NCBI Taxonomy" id="2758695"/>
    <lineage>
        <taxon>Bacteria</taxon>
        <taxon>Pseudomonadati</taxon>
        <taxon>Pseudomonadota</taxon>
        <taxon>Gammaproteobacteria</taxon>
        <taxon>Pseudomonadales</taxon>
        <taxon>Pseudomonadaceae</taxon>
        <taxon>Pseudomonas</taxon>
    </lineage>
</organism>
<reference evidence="1" key="1">
    <citation type="submission" date="2020-07" db="EMBL/GenBank/DDBJ databases">
        <title>Pseudomonas chaetoceroseae sp. nov., a new member of the Pseudomonas oleovorans group isolated from a culture of Chaetoceros calcitrans.</title>
        <authorList>
            <person name="Girard L."/>
            <person name="Lood C."/>
            <person name="De Mot R."/>
            <person name="Baudart J."/>
        </authorList>
    </citation>
    <scope>NUCLEOTIDE SEQUENCE</scope>
    <source>
        <strain evidence="1">536</strain>
    </source>
</reference>
<dbReference type="Proteomes" id="UP000596932">
    <property type="component" value="Unassembled WGS sequence"/>
</dbReference>
<dbReference type="EMBL" id="JACFYX010000041">
    <property type="protein sequence ID" value="MBG0838332.1"/>
    <property type="molecule type" value="Genomic_DNA"/>
</dbReference>
<dbReference type="AlphaFoldDB" id="A0A931GDK9"/>
<protein>
    <submittedName>
        <fullName evidence="1">Uncharacterized protein</fullName>
    </submittedName>
</protein>
<gene>
    <name evidence="1" type="ORF">H3221_24775</name>
</gene>
<name>A0A931GDK9_9PSED</name>
<evidence type="ECO:0000313" key="1">
    <source>
        <dbReference type="EMBL" id="MBG0838332.1"/>
    </source>
</evidence>
<accession>A0A931GDK9</accession>
<dbReference type="RefSeq" id="WP_196477124.1">
    <property type="nucleotide sequence ID" value="NZ_JACFYX020000008.1"/>
</dbReference>
<comment type="caution">
    <text evidence="1">The sequence shown here is derived from an EMBL/GenBank/DDBJ whole genome shotgun (WGS) entry which is preliminary data.</text>
</comment>
<evidence type="ECO:0000313" key="2">
    <source>
        <dbReference type="Proteomes" id="UP000596932"/>
    </source>
</evidence>
<proteinExistence type="predicted"/>
<sequence>MLSVKQPGLLNFISMVPIGICTFADPVSNKYMMVVKATKEALLAVKLKKTIHFYLAKCHINDSIVHTLVTAFPDDDFDPLMLVTPLLQDEMAESILQMLSYESFDIHFFDENNRELLAYKARNPSYKSFNPDDYSLATSTIQNAEKLVELGRYWFSLRDYKDDESAIKLEFIESIIADDIAIMDLTSGRGITHSGSSFFISMLEREEPGSFQESDIARLLSRNFFEDLIYINPLRTDNNEEFVDVLVSCAGYNLLVQAKDSPNTEQSMNRSLQRKRKTVSKSLDKAIMQTRGAARYLKKSATLEIHFGNGTLYIQTAQSKSRCLIVLQEVFDDDRESYSKRVLALSKDVGIPCLFLGYAELNNWTSKLEDAAAFNRAFDTVYEKGLESGFIQPVTFKALAE</sequence>
<keyword evidence="2" id="KW-1185">Reference proteome</keyword>